<dbReference type="Pfam" id="PF00905">
    <property type="entry name" value="Transpeptidase"/>
    <property type="match status" value="1"/>
</dbReference>
<dbReference type="EMBL" id="FRAE01000006">
    <property type="protein sequence ID" value="SHJ52664.1"/>
    <property type="molecule type" value="Genomic_DNA"/>
</dbReference>
<keyword evidence="4" id="KW-1003">Cell membrane</keyword>
<name>A0A1M6K192_9FIRM</name>
<reference evidence="15" key="1">
    <citation type="submission" date="2016-11" db="EMBL/GenBank/DDBJ databases">
        <authorList>
            <person name="Varghese N."/>
            <person name="Submissions S."/>
        </authorList>
    </citation>
    <scope>NUCLEOTIDE SEQUENCE [LARGE SCALE GENOMIC DNA]</scope>
    <source>
        <strain evidence="15">DSM 15518</strain>
    </source>
</reference>
<keyword evidence="15" id="KW-1185">Reference proteome</keyword>
<dbReference type="GO" id="GO:0071972">
    <property type="term" value="F:peptidoglycan L,D-transpeptidase activity"/>
    <property type="evidence" value="ECO:0007669"/>
    <property type="project" value="TreeGrafter"/>
</dbReference>
<dbReference type="GO" id="GO:0008360">
    <property type="term" value="P:regulation of cell shape"/>
    <property type="evidence" value="ECO:0007669"/>
    <property type="project" value="UniProtKB-KW"/>
</dbReference>
<feature type="domain" description="Penicillin-binding protein transpeptidase" evidence="12">
    <location>
        <begin position="428"/>
        <end position="840"/>
    </location>
</feature>
<evidence type="ECO:0000256" key="8">
    <source>
        <dbReference type="ARBA" id="ARBA00022989"/>
    </source>
</evidence>
<keyword evidence="8 11" id="KW-1133">Transmembrane helix</keyword>
<keyword evidence="7" id="KW-0573">Peptidoglycan synthesis</keyword>
<evidence type="ECO:0000313" key="15">
    <source>
        <dbReference type="Proteomes" id="UP000242497"/>
    </source>
</evidence>
<evidence type="ECO:0000256" key="5">
    <source>
        <dbReference type="ARBA" id="ARBA00022692"/>
    </source>
</evidence>
<evidence type="ECO:0000256" key="7">
    <source>
        <dbReference type="ARBA" id="ARBA00022984"/>
    </source>
</evidence>
<dbReference type="SUPFAM" id="SSF56601">
    <property type="entry name" value="beta-lactamase/transpeptidase-like"/>
    <property type="match status" value="2"/>
</dbReference>
<protein>
    <submittedName>
        <fullName evidence="14">Penicillin-binding protein 2</fullName>
    </submittedName>
</protein>
<evidence type="ECO:0000256" key="1">
    <source>
        <dbReference type="ARBA" id="ARBA00004167"/>
    </source>
</evidence>
<dbReference type="Gene3D" id="3.40.710.10">
    <property type="entry name" value="DD-peptidase/beta-lactamase superfamily"/>
    <property type="match status" value="2"/>
</dbReference>
<dbReference type="PANTHER" id="PTHR30627:SF2">
    <property type="entry name" value="PEPTIDOGLYCAN D,D-TRANSPEPTIDASE MRDA"/>
    <property type="match status" value="1"/>
</dbReference>
<dbReference type="Proteomes" id="UP000242497">
    <property type="component" value="Unassembled WGS sequence"/>
</dbReference>
<dbReference type="Gene3D" id="3.90.1310.10">
    <property type="entry name" value="Penicillin-binding protein 2a (Domain 2)"/>
    <property type="match status" value="2"/>
</dbReference>
<keyword evidence="9 11" id="KW-0472">Membrane</keyword>
<evidence type="ECO:0000256" key="3">
    <source>
        <dbReference type="ARBA" id="ARBA00007171"/>
    </source>
</evidence>
<evidence type="ECO:0000256" key="2">
    <source>
        <dbReference type="ARBA" id="ARBA00004236"/>
    </source>
</evidence>
<organism evidence="14 15">
    <name type="scientific">Tepidibacter formicigenes DSM 15518</name>
    <dbReference type="NCBI Taxonomy" id="1123349"/>
    <lineage>
        <taxon>Bacteria</taxon>
        <taxon>Bacillati</taxon>
        <taxon>Bacillota</taxon>
        <taxon>Clostridia</taxon>
        <taxon>Peptostreptococcales</taxon>
        <taxon>Peptostreptococcaceae</taxon>
        <taxon>Tepidibacter</taxon>
    </lineage>
</organism>
<dbReference type="InterPro" id="IPR005311">
    <property type="entry name" value="PBP_dimer"/>
</dbReference>
<evidence type="ECO:0000313" key="14">
    <source>
        <dbReference type="EMBL" id="SHJ52664.1"/>
    </source>
</evidence>
<feature type="transmembrane region" description="Helical" evidence="11">
    <location>
        <begin position="16"/>
        <end position="37"/>
    </location>
</feature>
<evidence type="ECO:0000259" key="13">
    <source>
        <dbReference type="Pfam" id="PF03717"/>
    </source>
</evidence>
<evidence type="ECO:0000256" key="10">
    <source>
        <dbReference type="ARBA" id="ARBA00023316"/>
    </source>
</evidence>
<accession>A0A1M6K192</accession>
<dbReference type="Pfam" id="PF03717">
    <property type="entry name" value="PBP_dimer"/>
    <property type="match status" value="1"/>
</dbReference>
<dbReference type="GO" id="GO:0009252">
    <property type="term" value="P:peptidoglycan biosynthetic process"/>
    <property type="evidence" value="ECO:0007669"/>
    <property type="project" value="UniProtKB-KW"/>
</dbReference>
<evidence type="ECO:0000256" key="4">
    <source>
        <dbReference type="ARBA" id="ARBA00022475"/>
    </source>
</evidence>
<gene>
    <name evidence="14" type="ORF">SAMN02744037_00252</name>
</gene>
<comment type="similarity">
    <text evidence="3">Belongs to the transpeptidase family.</text>
</comment>
<evidence type="ECO:0000256" key="6">
    <source>
        <dbReference type="ARBA" id="ARBA00022960"/>
    </source>
</evidence>
<dbReference type="AlphaFoldDB" id="A0A1M6K192"/>
<dbReference type="InterPro" id="IPR012338">
    <property type="entry name" value="Beta-lactam/transpept-like"/>
</dbReference>
<dbReference type="GO" id="GO:0008658">
    <property type="term" value="F:penicillin binding"/>
    <property type="evidence" value="ECO:0007669"/>
    <property type="project" value="InterPro"/>
</dbReference>
<keyword evidence="10" id="KW-0961">Cell wall biogenesis/degradation</keyword>
<feature type="domain" description="Penicillin-binding protein dimerisation" evidence="13">
    <location>
        <begin position="57"/>
        <end position="366"/>
    </location>
</feature>
<evidence type="ECO:0000256" key="11">
    <source>
        <dbReference type="SAM" id="Phobius"/>
    </source>
</evidence>
<dbReference type="GO" id="GO:0005886">
    <property type="term" value="C:plasma membrane"/>
    <property type="evidence" value="ECO:0007669"/>
    <property type="project" value="UniProtKB-SubCell"/>
</dbReference>
<dbReference type="InterPro" id="IPR050515">
    <property type="entry name" value="Beta-lactam/transpept"/>
</dbReference>
<evidence type="ECO:0000259" key="12">
    <source>
        <dbReference type="Pfam" id="PF00905"/>
    </source>
</evidence>
<comment type="subcellular location">
    <subcellularLocation>
        <location evidence="2">Cell membrane</location>
    </subcellularLocation>
    <subcellularLocation>
        <location evidence="1">Membrane</location>
        <topology evidence="1">Single-pass membrane protein</topology>
    </subcellularLocation>
</comment>
<evidence type="ECO:0000256" key="9">
    <source>
        <dbReference type="ARBA" id="ARBA00023136"/>
    </source>
</evidence>
<sequence length="936" mass="108054">MVIVMKNKKFEDRFDVLKFAFIIVFSIIVLKVSYMTVIKGEDYYEQAQNKVYKKIPIEAPRGEIRDRYGRLLAGNRPSFTVQLSKDEIEKADPNEIADKVIKILEQNGEKYIDEFPIIIAENGDYYYTYDKSIYEWKQKNNIPLIYSAEESFYEIVDRLINEGILNVDKDTDKFELQKLLNEHGYYPPIYVSKWKFAEEVKKEQWLYRYKIKEENISAKDAFQRIREYYEIPDELIDYEARKILLVRDLLKSQGYLQYQPIKLALDVSKETVSKIEELAMELPGVSIETEPIRYYPNGNFASHILGQIGKISQQNEIDTYIKEKGYSISDMIGKTGIEKKYEEKLHGEKGYKKVEVDAYGRLIRKIDMKAPTSGDTIYLTIDKDLQEVAENSLKNVLKTIQVGGVYESPWGNYKLRDSKKIYNKATSGAVVALHVKTGEVLAMATYPDYDPNDFSTGITSQEMGKYLPKNKNDPLAAKPLYNIATMTSVQPGSTFKMITGLAAIENGLNPNYKINAKGRIMLGNKSFGCWIWNDHRGSHGPTDLYRALEQSCNYYFYSVSVGYDYGSNKPLPVRMSVEEVLKYARLFGLDERTGIEIEEIPGRVPNPEAKLKNTKRSLEYALNRKLKNYFEDITNKDKEEYEKRIKEIVNWTEENPSRGTILKRLKQLKIKEDKIGEVADLVKYSYFNQAKWKTGDTFNLSIGQGAHAYTPLQMANYISGLVNGGYKNKVTIVDKIESYDKMKVEKTKRERERIPLKKYDNLEEIKKGMLRVTQQGTAKRVFGNFPIKVGAKTGTAQKSGRIPTDNEEEYLITHMASFGVNSNEALALADKYEKEDKSKKSRDYYIRKALFELNPRLTYDQINRFKDTYDNFAWFVSFAPYEDPEIAVVSLIFQGGHGGYAAPIARDIMAEYFGLTKDKNEEDIKEELKLVEELKR</sequence>
<dbReference type="InterPro" id="IPR036138">
    <property type="entry name" value="PBP_dimer_sf"/>
</dbReference>
<keyword evidence="6" id="KW-0133">Cell shape</keyword>
<dbReference type="InterPro" id="IPR001460">
    <property type="entry name" value="PCN-bd_Tpept"/>
</dbReference>
<dbReference type="PANTHER" id="PTHR30627">
    <property type="entry name" value="PEPTIDOGLYCAN D,D-TRANSPEPTIDASE"/>
    <property type="match status" value="1"/>
</dbReference>
<dbReference type="STRING" id="1123349.SAMN02744037_00252"/>
<dbReference type="SUPFAM" id="SSF56519">
    <property type="entry name" value="Penicillin binding protein dimerisation domain"/>
    <property type="match status" value="1"/>
</dbReference>
<proteinExistence type="inferred from homology"/>
<dbReference type="GO" id="GO:0071555">
    <property type="term" value="P:cell wall organization"/>
    <property type="evidence" value="ECO:0007669"/>
    <property type="project" value="UniProtKB-KW"/>
</dbReference>
<keyword evidence="5 11" id="KW-0812">Transmembrane</keyword>